<feature type="domain" description="ART-PolyVal-like" evidence="2">
    <location>
        <begin position="385"/>
        <end position="506"/>
    </location>
</feature>
<evidence type="ECO:0000259" key="2">
    <source>
        <dbReference type="Pfam" id="PF18760"/>
    </source>
</evidence>
<feature type="region of interest" description="Disordered" evidence="1">
    <location>
        <begin position="536"/>
        <end position="591"/>
    </location>
</feature>
<evidence type="ECO:0000313" key="4">
    <source>
        <dbReference type="Proteomes" id="UP001165541"/>
    </source>
</evidence>
<protein>
    <recommendedName>
        <fullName evidence="2">ART-PolyVal-like domain-containing protein</fullName>
    </recommendedName>
</protein>
<dbReference type="InterPro" id="IPR049522">
    <property type="entry name" value="ART-PolyVal_dom"/>
</dbReference>
<organism evidence="3 4">
    <name type="scientific">Caldimonas mangrovi</name>
    <dbReference type="NCBI Taxonomy" id="2944811"/>
    <lineage>
        <taxon>Bacteria</taxon>
        <taxon>Pseudomonadati</taxon>
        <taxon>Pseudomonadota</taxon>
        <taxon>Betaproteobacteria</taxon>
        <taxon>Burkholderiales</taxon>
        <taxon>Sphaerotilaceae</taxon>
        <taxon>Caldimonas</taxon>
    </lineage>
</organism>
<dbReference type="Pfam" id="PF18760">
    <property type="entry name" value="ART-PolyVal"/>
    <property type="match status" value="1"/>
</dbReference>
<reference evidence="3" key="1">
    <citation type="submission" date="2022-05" db="EMBL/GenBank/DDBJ databases">
        <title>Schlegelella sp. nov., isolated from mangrove soil.</title>
        <authorList>
            <person name="Liu Y."/>
            <person name="Ge X."/>
            <person name="Liu W."/>
        </authorList>
    </citation>
    <scope>NUCLEOTIDE SEQUENCE</scope>
    <source>
        <strain evidence="3">S2-27</strain>
    </source>
</reference>
<sequence>MLNEIDQEGTDFALQQVANSPRRAPPPAKFSVWGTASAVPRGAAAATNESLAFGADVVGALGTFNLGTNVPEGASVLADAAGGFGAPEDVRRQAQREILSGEAASSAVGDTLRDYGRWYRPDPVTASTAEKMVFDFSRFATKAVGYSVLGGPMAGAAMTGADEGIAASDELRREGVDAATRVAVGAVTAATAAAGVALPVAGKTVAGTVGLTALGGPISFVGQQAATKTILNNAGYEDLAMQYDPLDPVGLFVSTLVPAGFGAFALRGAARRARAAQPVAEAAPIAPDAAPQQTQVSQAVSEAFPREAVDAARVRLAMEEQQSKSLVDPTDTRGVAEEARALDKASEQLARGERVNVTDVAPKFDVPVTESPAFRNWFSESKVVDDVGQPLVVYHGTRKDIQQFSREGESVFDYGGAPDSGGIFFTSRPADAEYYAGRQSGANIVPAYLSIENPKRIPVMRSLEDQAKALEQAKADGYDGAIIGDDEFVVFSPEQIKSAIGNSGRFDPTSGSLTDPLAEFAGQIMRAVDAVREEAKSAGLLRQPRPEPVKTTEPEGDAAVTASTKPGETTEAAPSGTEAASPEAAAAETSMAGARLAEIQRDFPDLEVMMDGMEKPMRLSHFLQQVKAQADEELAEAPLYEVAVQCALTNGT</sequence>
<feature type="compositionally biased region" description="Basic and acidic residues" evidence="1">
    <location>
        <begin position="544"/>
        <end position="553"/>
    </location>
</feature>
<dbReference type="Proteomes" id="UP001165541">
    <property type="component" value="Unassembled WGS sequence"/>
</dbReference>
<keyword evidence="4" id="KW-1185">Reference proteome</keyword>
<evidence type="ECO:0000256" key="1">
    <source>
        <dbReference type="SAM" id="MobiDB-lite"/>
    </source>
</evidence>
<evidence type="ECO:0000313" key="3">
    <source>
        <dbReference type="EMBL" id="MCM5682520.1"/>
    </source>
</evidence>
<name>A0ABT0YUT9_9BURK</name>
<feature type="compositionally biased region" description="Low complexity" evidence="1">
    <location>
        <begin position="567"/>
        <end position="591"/>
    </location>
</feature>
<accession>A0ABT0YUT9</accession>
<proteinExistence type="predicted"/>
<gene>
    <name evidence="3" type="ORF">M8A51_23570</name>
</gene>
<comment type="caution">
    <text evidence="3">The sequence shown here is derived from an EMBL/GenBank/DDBJ whole genome shotgun (WGS) entry which is preliminary data.</text>
</comment>
<dbReference type="RefSeq" id="WP_251781007.1">
    <property type="nucleotide sequence ID" value="NZ_JAMKFE010000020.1"/>
</dbReference>
<dbReference type="EMBL" id="JAMKFE010000020">
    <property type="protein sequence ID" value="MCM5682520.1"/>
    <property type="molecule type" value="Genomic_DNA"/>
</dbReference>